<keyword evidence="3 6" id="KW-0812">Transmembrane</keyword>
<sequence length="383" mass="42902">MEVWRSFYRECRRISHSRWDMFGVFGIPLLVAVLFGSMFIHTKAEHLPIMIIDRDHSELSATIIHHARANQQLEVIAVMSDQAAVEQAINTLEIGGYLYIPHHAQYHLVNGEDPQIQLVYNQALYSMAAGISTALKSAVLSGMQAFISESYLINTLPKFEVPLPTIKTAVLFNPSLSYELFLSPFVLTAVLHLLLSCQVAYAVVIEFADDTISSWLTKAPMAALIGKIMPYLLSICLWTWLWLMWMVWVRDYAVMGSIGWLLSGQLVFYLAYAFFGALIALAVRSANKSFGILAVYGGSSMSFAGVTLPLNNASGFTQFWSHILPFSSYAQLQTQSWIIASPWQAMLPNLLNLLVFLMLFVGLCMRLLKKRASHIALSPDAYD</sequence>
<proteinExistence type="predicted"/>
<evidence type="ECO:0000256" key="1">
    <source>
        <dbReference type="ARBA" id="ARBA00004651"/>
    </source>
</evidence>
<keyword evidence="4 6" id="KW-1133">Transmembrane helix</keyword>
<evidence type="ECO:0000259" key="7">
    <source>
        <dbReference type="Pfam" id="PF12698"/>
    </source>
</evidence>
<evidence type="ECO:0000256" key="5">
    <source>
        <dbReference type="ARBA" id="ARBA00023136"/>
    </source>
</evidence>
<dbReference type="Proteomes" id="UP000190683">
    <property type="component" value="Unassembled WGS sequence"/>
</dbReference>
<feature type="domain" description="ABC-2 type transporter transmembrane" evidence="7">
    <location>
        <begin position="21"/>
        <end position="363"/>
    </location>
</feature>
<dbReference type="Gene3D" id="3.40.1710.10">
    <property type="entry name" value="abc type-2 transporter like domain"/>
    <property type="match status" value="1"/>
</dbReference>
<comment type="subcellular location">
    <subcellularLocation>
        <location evidence="1">Cell membrane</location>
        <topology evidence="1">Multi-pass membrane protein</topology>
    </subcellularLocation>
</comment>
<dbReference type="STRING" id="573983.B0681_00150"/>
<dbReference type="InterPro" id="IPR013525">
    <property type="entry name" value="ABC2_TM"/>
</dbReference>
<evidence type="ECO:0000313" key="8">
    <source>
        <dbReference type="EMBL" id="OOS26803.1"/>
    </source>
</evidence>
<gene>
    <name evidence="8" type="ORF">B0681_00150</name>
</gene>
<feature type="transmembrane region" description="Helical" evidence="6">
    <location>
        <begin position="181"/>
        <end position="207"/>
    </location>
</feature>
<name>A0A1T0CWR7_9GAMM</name>
<dbReference type="GO" id="GO:0140359">
    <property type="term" value="F:ABC-type transporter activity"/>
    <property type="evidence" value="ECO:0007669"/>
    <property type="project" value="InterPro"/>
</dbReference>
<dbReference type="InterPro" id="IPR051449">
    <property type="entry name" value="ABC-2_transporter_component"/>
</dbReference>
<accession>A0A1T0CWR7</accession>
<dbReference type="AlphaFoldDB" id="A0A1T0CWR7"/>
<keyword evidence="2" id="KW-1003">Cell membrane</keyword>
<organism evidence="8 9">
    <name type="scientific">Moraxella porci DSM 25326</name>
    <dbReference type="NCBI Taxonomy" id="573983"/>
    <lineage>
        <taxon>Bacteria</taxon>
        <taxon>Pseudomonadati</taxon>
        <taxon>Pseudomonadota</taxon>
        <taxon>Gammaproteobacteria</taxon>
        <taxon>Moraxellales</taxon>
        <taxon>Moraxellaceae</taxon>
        <taxon>Moraxella</taxon>
    </lineage>
</organism>
<feature type="transmembrane region" description="Helical" evidence="6">
    <location>
        <begin position="260"/>
        <end position="283"/>
    </location>
</feature>
<dbReference type="GO" id="GO:0005886">
    <property type="term" value="C:plasma membrane"/>
    <property type="evidence" value="ECO:0007669"/>
    <property type="project" value="UniProtKB-SubCell"/>
</dbReference>
<keyword evidence="9" id="KW-1185">Reference proteome</keyword>
<dbReference type="PANTHER" id="PTHR30294:SF47">
    <property type="entry name" value="INNER MEMBRANE TRANSPORT PERMEASE YHHJ"/>
    <property type="match status" value="1"/>
</dbReference>
<dbReference type="PANTHER" id="PTHR30294">
    <property type="entry name" value="MEMBRANE COMPONENT OF ABC TRANSPORTER YHHJ-RELATED"/>
    <property type="match status" value="1"/>
</dbReference>
<protein>
    <recommendedName>
        <fullName evidence="7">ABC-2 type transporter transmembrane domain-containing protein</fullName>
    </recommendedName>
</protein>
<feature type="transmembrane region" description="Helical" evidence="6">
    <location>
        <begin position="290"/>
        <end position="310"/>
    </location>
</feature>
<evidence type="ECO:0000256" key="4">
    <source>
        <dbReference type="ARBA" id="ARBA00022989"/>
    </source>
</evidence>
<keyword evidence="5 6" id="KW-0472">Membrane</keyword>
<evidence type="ECO:0000256" key="3">
    <source>
        <dbReference type="ARBA" id="ARBA00022692"/>
    </source>
</evidence>
<evidence type="ECO:0000313" key="9">
    <source>
        <dbReference type="Proteomes" id="UP000190683"/>
    </source>
</evidence>
<feature type="transmembrane region" description="Helical" evidence="6">
    <location>
        <begin position="350"/>
        <end position="368"/>
    </location>
</feature>
<dbReference type="EMBL" id="MUYV01000001">
    <property type="protein sequence ID" value="OOS26803.1"/>
    <property type="molecule type" value="Genomic_DNA"/>
</dbReference>
<reference evidence="8 9" key="1">
    <citation type="submission" date="2017-02" db="EMBL/GenBank/DDBJ databases">
        <title>Draft genome sequence of Moraxella porci CCUG 54912T type strain.</title>
        <authorList>
            <person name="Salva-Serra F."/>
            <person name="Engstrom-Jakobsson H."/>
            <person name="Thorell K."/>
            <person name="Jaen-Luchoro D."/>
            <person name="Gonzales-Siles L."/>
            <person name="Karlsson R."/>
            <person name="Yazdan S."/>
            <person name="Boulund F."/>
            <person name="Johnning A."/>
            <person name="Engstrand L."/>
            <person name="Kristiansson E."/>
            <person name="Moore E."/>
        </authorList>
    </citation>
    <scope>NUCLEOTIDE SEQUENCE [LARGE SCALE GENOMIC DNA]</scope>
    <source>
        <strain evidence="8 9">CCUG 54912</strain>
    </source>
</reference>
<evidence type="ECO:0000256" key="2">
    <source>
        <dbReference type="ARBA" id="ARBA00022475"/>
    </source>
</evidence>
<evidence type="ECO:0000256" key="6">
    <source>
        <dbReference type="SAM" id="Phobius"/>
    </source>
</evidence>
<feature type="transmembrane region" description="Helical" evidence="6">
    <location>
        <begin position="21"/>
        <end position="40"/>
    </location>
</feature>
<comment type="caution">
    <text evidence="8">The sequence shown here is derived from an EMBL/GenBank/DDBJ whole genome shotgun (WGS) entry which is preliminary data.</text>
</comment>
<dbReference type="Pfam" id="PF12698">
    <property type="entry name" value="ABC2_membrane_3"/>
    <property type="match status" value="1"/>
</dbReference>
<feature type="transmembrane region" description="Helical" evidence="6">
    <location>
        <begin position="228"/>
        <end position="248"/>
    </location>
</feature>